<comment type="pathway">
    <text evidence="1 7">Cell wall biogenesis; peptidoglycan biosynthesis.</text>
</comment>
<accession>A0A109B9X6</accession>
<feature type="signal peptide" evidence="9">
    <location>
        <begin position="1"/>
        <end position="22"/>
    </location>
</feature>
<evidence type="ECO:0000256" key="3">
    <source>
        <dbReference type="ARBA" id="ARBA00022679"/>
    </source>
</evidence>
<feature type="domain" description="L,D-TPase catalytic" evidence="10">
    <location>
        <begin position="79"/>
        <end position="194"/>
    </location>
</feature>
<keyword evidence="5 7" id="KW-0573">Peptidoglycan synthesis</keyword>
<dbReference type="PATRIC" id="fig|121290.4.peg.987"/>
<dbReference type="GO" id="GO:0005576">
    <property type="term" value="C:extracellular region"/>
    <property type="evidence" value="ECO:0007669"/>
    <property type="project" value="TreeGrafter"/>
</dbReference>
<evidence type="ECO:0000313" key="12">
    <source>
        <dbReference type="Proteomes" id="UP000059074"/>
    </source>
</evidence>
<feature type="active site" description="Proton donor/acceptor" evidence="7">
    <location>
        <position position="150"/>
    </location>
</feature>
<evidence type="ECO:0000256" key="7">
    <source>
        <dbReference type="PROSITE-ProRule" id="PRU01373"/>
    </source>
</evidence>
<evidence type="ECO:0000259" key="10">
    <source>
        <dbReference type="PROSITE" id="PS52029"/>
    </source>
</evidence>
<dbReference type="InterPro" id="IPR038063">
    <property type="entry name" value="Transpep_catalytic_dom"/>
</dbReference>
<dbReference type="STRING" id="121290.APY04_3134"/>
<dbReference type="GO" id="GO:0071555">
    <property type="term" value="P:cell wall organization"/>
    <property type="evidence" value="ECO:0007669"/>
    <property type="project" value="UniProtKB-UniRule"/>
</dbReference>
<evidence type="ECO:0000256" key="2">
    <source>
        <dbReference type="ARBA" id="ARBA00005992"/>
    </source>
</evidence>
<organism evidence="11 12">
    <name type="scientific">Hyphomicrobium sulfonivorans</name>
    <dbReference type="NCBI Taxonomy" id="121290"/>
    <lineage>
        <taxon>Bacteria</taxon>
        <taxon>Pseudomonadati</taxon>
        <taxon>Pseudomonadota</taxon>
        <taxon>Alphaproteobacteria</taxon>
        <taxon>Hyphomicrobiales</taxon>
        <taxon>Hyphomicrobiaceae</taxon>
        <taxon>Hyphomicrobium</taxon>
    </lineage>
</organism>
<dbReference type="Pfam" id="PF03734">
    <property type="entry name" value="YkuD"/>
    <property type="match status" value="1"/>
</dbReference>
<name>A0A109B9X6_HYPSL</name>
<evidence type="ECO:0000256" key="1">
    <source>
        <dbReference type="ARBA" id="ARBA00004752"/>
    </source>
</evidence>
<comment type="similarity">
    <text evidence="2">Belongs to the YkuD family.</text>
</comment>
<reference evidence="11 12" key="1">
    <citation type="submission" date="2015-10" db="EMBL/GenBank/DDBJ databases">
        <title>Transcriptomic analysis of a linuron degrading triple-species bacterial consortium.</title>
        <authorList>
            <person name="Albers P."/>
        </authorList>
    </citation>
    <scope>NUCLEOTIDE SEQUENCE [LARGE SCALE GENOMIC DNA]</scope>
    <source>
        <strain evidence="11 12">WDL6</strain>
    </source>
</reference>
<evidence type="ECO:0000256" key="8">
    <source>
        <dbReference type="SAM" id="MobiDB-lite"/>
    </source>
</evidence>
<dbReference type="GO" id="GO:0008360">
    <property type="term" value="P:regulation of cell shape"/>
    <property type="evidence" value="ECO:0007669"/>
    <property type="project" value="UniProtKB-UniRule"/>
</dbReference>
<dbReference type="PROSITE" id="PS52029">
    <property type="entry name" value="LD_TPASE"/>
    <property type="match status" value="1"/>
</dbReference>
<gene>
    <name evidence="11" type="ORF">APY04_3134</name>
</gene>
<evidence type="ECO:0000256" key="5">
    <source>
        <dbReference type="ARBA" id="ARBA00022984"/>
    </source>
</evidence>
<proteinExistence type="inferred from homology"/>
<dbReference type="InterPro" id="IPR005490">
    <property type="entry name" value="LD_TPept_cat_dom"/>
</dbReference>
<dbReference type="InterPro" id="IPR050979">
    <property type="entry name" value="LD-transpeptidase"/>
</dbReference>
<dbReference type="OrthoDB" id="463216at2"/>
<keyword evidence="12" id="KW-1185">Reference proteome</keyword>
<dbReference type="Proteomes" id="UP000059074">
    <property type="component" value="Unassembled WGS sequence"/>
</dbReference>
<sequence>MRSVAAVFAVLAAVSVVSTASAAPEMQVAAADPVEAIDAVRPDVQHQALDAALPPAVARDGEEIAEAPAAALPPPQPTLFASIDLGKQTMTVSDKNGVIASWKISSGRHGHLTPTGTHTPHYTARMHYSKQYYNSPMPYSVFFNRGIAVHGTNDLRNLGRPASHGCIRSHPKNAKVFYDLVQKHGREMTRVTVHGKVPASSAPAVARKQQQQRYAQPQQWNGGGLFGYSQQAPKAKAKAKGKQKQQYGGGGLFW</sequence>
<evidence type="ECO:0000256" key="4">
    <source>
        <dbReference type="ARBA" id="ARBA00022960"/>
    </source>
</evidence>
<dbReference type="UniPathway" id="UPA00219"/>
<dbReference type="PANTHER" id="PTHR30582:SF2">
    <property type="entry name" value="L,D-TRANSPEPTIDASE YCIB-RELATED"/>
    <property type="match status" value="1"/>
</dbReference>
<evidence type="ECO:0000313" key="11">
    <source>
        <dbReference type="EMBL" id="KWT64894.1"/>
    </source>
</evidence>
<dbReference type="GO" id="GO:0018104">
    <property type="term" value="P:peptidoglycan-protein cross-linking"/>
    <property type="evidence" value="ECO:0007669"/>
    <property type="project" value="TreeGrafter"/>
</dbReference>
<dbReference type="GO" id="GO:0071972">
    <property type="term" value="F:peptidoglycan L,D-transpeptidase activity"/>
    <property type="evidence" value="ECO:0007669"/>
    <property type="project" value="TreeGrafter"/>
</dbReference>
<keyword evidence="4 7" id="KW-0133">Cell shape</keyword>
<keyword evidence="6 7" id="KW-0961">Cell wall biogenesis/degradation</keyword>
<dbReference type="Gene3D" id="2.40.440.10">
    <property type="entry name" value="L,D-transpeptidase catalytic domain-like"/>
    <property type="match status" value="1"/>
</dbReference>
<dbReference type="EMBL" id="LMTR01000084">
    <property type="protein sequence ID" value="KWT64894.1"/>
    <property type="molecule type" value="Genomic_DNA"/>
</dbReference>
<comment type="caution">
    <text evidence="11">The sequence shown here is derived from an EMBL/GenBank/DDBJ whole genome shotgun (WGS) entry which is preliminary data.</text>
</comment>
<dbReference type="GO" id="GO:0016740">
    <property type="term" value="F:transferase activity"/>
    <property type="evidence" value="ECO:0007669"/>
    <property type="project" value="UniProtKB-KW"/>
</dbReference>
<dbReference type="SUPFAM" id="SSF141523">
    <property type="entry name" value="L,D-transpeptidase catalytic domain-like"/>
    <property type="match status" value="1"/>
</dbReference>
<evidence type="ECO:0000256" key="6">
    <source>
        <dbReference type="ARBA" id="ARBA00023316"/>
    </source>
</evidence>
<keyword evidence="3" id="KW-0808">Transferase</keyword>
<dbReference type="CDD" id="cd16913">
    <property type="entry name" value="YkuD_like"/>
    <property type="match status" value="1"/>
</dbReference>
<feature type="region of interest" description="Disordered" evidence="8">
    <location>
        <begin position="231"/>
        <end position="254"/>
    </location>
</feature>
<protein>
    <recommendedName>
        <fullName evidence="10">L,D-TPase catalytic domain-containing protein</fullName>
    </recommendedName>
</protein>
<dbReference type="RefSeq" id="WP_068464307.1">
    <property type="nucleotide sequence ID" value="NZ_LMTR01000084.1"/>
</dbReference>
<dbReference type="AlphaFoldDB" id="A0A109B9X6"/>
<evidence type="ECO:0000256" key="9">
    <source>
        <dbReference type="SAM" id="SignalP"/>
    </source>
</evidence>
<keyword evidence="9" id="KW-0732">Signal</keyword>
<feature type="active site" description="Nucleophile" evidence="7">
    <location>
        <position position="166"/>
    </location>
</feature>
<dbReference type="PANTHER" id="PTHR30582">
    <property type="entry name" value="L,D-TRANSPEPTIDASE"/>
    <property type="match status" value="1"/>
</dbReference>
<feature type="chain" id="PRO_5007132481" description="L,D-TPase catalytic domain-containing protein" evidence="9">
    <location>
        <begin position="23"/>
        <end position="254"/>
    </location>
</feature>